<proteinExistence type="predicted"/>
<dbReference type="EMBL" id="QRVA01000016">
    <property type="protein sequence ID" value="RGS15635.1"/>
    <property type="molecule type" value="Genomic_DNA"/>
</dbReference>
<evidence type="ECO:0000313" key="1">
    <source>
        <dbReference type="EMBL" id="RGS15635.1"/>
    </source>
</evidence>
<dbReference type="RefSeq" id="WP_117587091.1">
    <property type="nucleotide sequence ID" value="NZ_QRVA01000016.1"/>
</dbReference>
<evidence type="ECO:0000313" key="2">
    <source>
        <dbReference type="Proteomes" id="UP000283872"/>
    </source>
</evidence>
<name>A0A3E5E1K1_9BACT</name>
<gene>
    <name evidence="1" type="ORF">DWY11_07740</name>
</gene>
<accession>A0A3E5E1K1</accession>
<organism evidence="1 2">
    <name type="scientific">Segatella copri</name>
    <dbReference type="NCBI Taxonomy" id="165179"/>
    <lineage>
        <taxon>Bacteria</taxon>
        <taxon>Pseudomonadati</taxon>
        <taxon>Bacteroidota</taxon>
        <taxon>Bacteroidia</taxon>
        <taxon>Bacteroidales</taxon>
        <taxon>Prevotellaceae</taxon>
        <taxon>Segatella</taxon>
    </lineage>
</organism>
<dbReference type="Proteomes" id="UP000283872">
    <property type="component" value="Unassembled WGS sequence"/>
</dbReference>
<comment type="caution">
    <text evidence="1">The sequence shown here is derived from an EMBL/GenBank/DDBJ whole genome shotgun (WGS) entry which is preliminary data.</text>
</comment>
<sequence length="60" mass="6823">MPNLFDKDYKRKWAYKGFCDGIAGEDLGLKYGGEEYKAFYEENNVSSTTLGNCYIPVKSP</sequence>
<protein>
    <submittedName>
        <fullName evidence="1">Uncharacterized protein</fullName>
    </submittedName>
</protein>
<dbReference type="AlphaFoldDB" id="A0A3E5E1K1"/>
<reference evidence="1 2" key="1">
    <citation type="submission" date="2018-08" db="EMBL/GenBank/DDBJ databases">
        <title>A genome reference for cultivated species of the human gut microbiota.</title>
        <authorList>
            <person name="Zou Y."/>
            <person name="Xue W."/>
            <person name="Luo G."/>
        </authorList>
    </citation>
    <scope>NUCLEOTIDE SEQUENCE [LARGE SCALE GENOMIC DNA]</scope>
    <source>
        <strain evidence="1 2">AF24-12</strain>
    </source>
</reference>